<gene>
    <name evidence="1" type="ORF">Tco_1029790</name>
</gene>
<dbReference type="EMBL" id="BQNB010018083">
    <property type="protein sequence ID" value="GJT70504.1"/>
    <property type="molecule type" value="Genomic_DNA"/>
</dbReference>
<proteinExistence type="predicted"/>
<reference evidence="1" key="1">
    <citation type="journal article" date="2022" name="Int. J. Mol. Sci.">
        <title>Draft Genome of Tanacetum Coccineum: Genomic Comparison of Closely Related Tanacetum-Family Plants.</title>
        <authorList>
            <person name="Yamashiro T."/>
            <person name="Shiraishi A."/>
            <person name="Nakayama K."/>
            <person name="Satake H."/>
        </authorList>
    </citation>
    <scope>NUCLEOTIDE SEQUENCE</scope>
</reference>
<evidence type="ECO:0000313" key="1">
    <source>
        <dbReference type="EMBL" id="GJT70504.1"/>
    </source>
</evidence>
<evidence type="ECO:0000313" key="2">
    <source>
        <dbReference type="Proteomes" id="UP001151760"/>
    </source>
</evidence>
<protein>
    <submittedName>
        <fullName evidence="1">Uncharacterized protein</fullName>
    </submittedName>
</protein>
<keyword evidence="2" id="KW-1185">Reference proteome</keyword>
<name>A0ABQ5G655_9ASTR</name>
<reference evidence="1" key="2">
    <citation type="submission" date="2022-01" db="EMBL/GenBank/DDBJ databases">
        <authorList>
            <person name="Yamashiro T."/>
            <person name="Shiraishi A."/>
            <person name="Satake H."/>
            <person name="Nakayama K."/>
        </authorList>
    </citation>
    <scope>NUCLEOTIDE SEQUENCE</scope>
</reference>
<comment type="caution">
    <text evidence="1">The sequence shown here is derived from an EMBL/GenBank/DDBJ whole genome shotgun (WGS) entry which is preliminary data.</text>
</comment>
<dbReference type="Proteomes" id="UP001151760">
    <property type="component" value="Unassembled WGS sequence"/>
</dbReference>
<sequence>MDLMSLYPLCQLLWDRQSFATTKSTNIRTDDYGEQSDENQLQVDVNFLGEKMISWQCKKPTIVANSTTEEDYYVYLSKLFGQKPNESVGFTEVVDFLKGTSLRSDRTSLPEGNTSGSAEDNMQLKELMDIGKDSGKSLKRKPQKLVISVSEWVKNQRNRILHAYKSFRGGLGRRYQSYNLEASQNIFKVVFSAVYSKEKSTIRERDIGVEQAFTVDKAVRHDRPLASALNFFSF</sequence>
<organism evidence="1 2">
    <name type="scientific">Tanacetum coccineum</name>
    <dbReference type="NCBI Taxonomy" id="301880"/>
    <lineage>
        <taxon>Eukaryota</taxon>
        <taxon>Viridiplantae</taxon>
        <taxon>Streptophyta</taxon>
        <taxon>Embryophyta</taxon>
        <taxon>Tracheophyta</taxon>
        <taxon>Spermatophyta</taxon>
        <taxon>Magnoliopsida</taxon>
        <taxon>eudicotyledons</taxon>
        <taxon>Gunneridae</taxon>
        <taxon>Pentapetalae</taxon>
        <taxon>asterids</taxon>
        <taxon>campanulids</taxon>
        <taxon>Asterales</taxon>
        <taxon>Asteraceae</taxon>
        <taxon>Asteroideae</taxon>
        <taxon>Anthemideae</taxon>
        <taxon>Anthemidinae</taxon>
        <taxon>Tanacetum</taxon>
    </lineage>
</organism>
<accession>A0ABQ5G655</accession>